<name>A0A6J7FIZ3_9ZZZZ</name>
<evidence type="ECO:0000259" key="1">
    <source>
        <dbReference type="SMART" id="SM00909"/>
    </source>
</evidence>
<feature type="domain" description="GerMN" evidence="1">
    <location>
        <begin position="199"/>
        <end position="291"/>
    </location>
</feature>
<dbReference type="Pfam" id="PF25976">
    <property type="entry name" value="LpqB_N"/>
    <property type="match status" value="1"/>
</dbReference>
<dbReference type="PROSITE" id="PS51257">
    <property type="entry name" value="PROKAR_LIPOPROTEIN"/>
    <property type="match status" value="1"/>
</dbReference>
<dbReference type="SMART" id="SM00909">
    <property type="entry name" value="Germane"/>
    <property type="match status" value="1"/>
</dbReference>
<dbReference type="Pfam" id="PF10646">
    <property type="entry name" value="Germane"/>
    <property type="match status" value="1"/>
</dbReference>
<evidence type="ECO:0000313" key="2">
    <source>
        <dbReference type="EMBL" id="CAB4892409.1"/>
    </source>
</evidence>
<dbReference type="Pfam" id="PF10647">
    <property type="entry name" value="Gmad1"/>
    <property type="match status" value="1"/>
</dbReference>
<accession>A0A6J7FIZ3</accession>
<organism evidence="2">
    <name type="scientific">freshwater metagenome</name>
    <dbReference type="NCBI Taxonomy" id="449393"/>
    <lineage>
        <taxon>unclassified sequences</taxon>
        <taxon>metagenomes</taxon>
        <taxon>ecological metagenomes</taxon>
    </lineage>
</organism>
<protein>
    <submittedName>
        <fullName evidence="2">Unannotated protein</fullName>
    </submittedName>
</protein>
<dbReference type="InterPro" id="IPR018910">
    <property type="entry name" value="LpqB_C"/>
</dbReference>
<dbReference type="EMBL" id="CAFBMB010000023">
    <property type="protein sequence ID" value="CAB4892409.1"/>
    <property type="molecule type" value="Genomic_DNA"/>
</dbReference>
<proteinExistence type="predicted"/>
<reference evidence="2" key="1">
    <citation type="submission" date="2020-05" db="EMBL/GenBank/DDBJ databases">
        <authorList>
            <person name="Chiriac C."/>
            <person name="Salcher M."/>
            <person name="Ghai R."/>
            <person name="Kavagutti S V."/>
        </authorList>
    </citation>
    <scope>NUCLEOTIDE SEQUENCE</scope>
</reference>
<dbReference type="InterPro" id="IPR019606">
    <property type="entry name" value="GerMN"/>
</dbReference>
<dbReference type="InterPro" id="IPR059026">
    <property type="entry name" value="LpqB_N"/>
</dbReference>
<gene>
    <name evidence="2" type="ORF">UFOPK3516_00481</name>
</gene>
<sequence length="561" mass="57721">MKRLLGMALTVAAAVSMAACAGIPNSGAVNEGATTANGASADIEYLPPGPARDVDPAAILQGFIEAASSPQNDFAVAREFLTTTASDSWDPSAMTLIDSGVRPASDVAVDAITIAVDAAAILDAEGSYTAQPSPVHVDLPYTFERQGGQWRIKSLPPGIVIDQNTFAQVFRQTTLYFVTPDAQRFVPDVRWFPARAAATTRIVKALLAGPSTWLSSTGAASSAFPAGTTLVADSVPVREGTAVVDLDARGLSASSQALRTMQAQLRASLTQVRSVTSVEIQVLGNTQIDRGSSTAVVEMMPTVDARPLVIAAGKIGYMSPEGFTALTTGNTAGLNLAGVTGGTLSSSSDRIALLDASGVWYSRDGMADVQLVDSRLGLLAPGLDDYGFVWSVPKSEPTQVRVTSSSGTQTPISVPWGQAISITALRMSVDGQRAVAAYTDGAGSHVVVASVVRDGGGTPTALGVPVALVASPREIVDAVWLDPVTVAVAEVDAKGVASATRQIVGGQASKYADISSVLALSGGNAVTQLNALQRGQILVQPRGAAYWSVVGTKVTALLTVQ</sequence>
<dbReference type="AlphaFoldDB" id="A0A6J7FIZ3"/>